<evidence type="ECO:0000256" key="1">
    <source>
        <dbReference type="SAM" id="Phobius"/>
    </source>
</evidence>
<sequence>MSSLSLQVCSARALFQSPVYQVSLHEDAHSHPDLPFPGSFPLKANLSVTSQRIAWPVMVMSLAISDLFVFIFMHIRWLL</sequence>
<gene>
    <name evidence="2" type="ORF">PXEA_LOCUS28186</name>
</gene>
<feature type="transmembrane region" description="Helical" evidence="1">
    <location>
        <begin position="53"/>
        <end position="75"/>
    </location>
</feature>
<proteinExistence type="predicted"/>
<keyword evidence="3" id="KW-1185">Reference proteome</keyword>
<keyword evidence="1" id="KW-0812">Transmembrane</keyword>
<protein>
    <submittedName>
        <fullName evidence="2">Uncharacterized protein</fullName>
    </submittedName>
</protein>
<organism evidence="2 3">
    <name type="scientific">Protopolystoma xenopodis</name>
    <dbReference type="NCBI Taxonomy" id="117903"/>
    <lineage>
        <taxon>Eukaryota</taxon>
        <taxon>Metazoa</taxon>
        <taxon>Spiralia</taxon>
        <taxon>Lophotrochozoa</taxon>
        <taxon>Platyhelminthes</taxon>
        <taxon>Monogenea</taxon>
        <taxon>Polyopisthocotylea</taxon>
        <taxon>Polystomatidea</taxon>
        <taxon>Polystomatidae</taxon>
        <taxon>Protopolystoma</taxon>
    </lineage>
</organism>
<accession>A0A448XEM1</accession>
<comment type="caution">
    <text evidence="2">The sequence shown here is derived from an EMBL/GenBank/DDBJ whole genome shotgun (WGS) entry which is preliminary data.</text>
</comment>
<keyword evidence="1" id="KW-0472">Membrane</keyword>
<dbReference type="EMBL" id="CAAALY010248306">
    <property type="protein sequence ID" value="VEL34746.1"/>
    <property type="molecule type" value="Genomic_DNA"/>
</dbReference>
<keyword evidence="1" id="KW-1133">Transmembrane helix</keyword>
<dbReference type="Proteomes" id="UP000784294">
    <property type="component" value="Unassembled WGS sequence"/>
</dbReference>
<evidence type="ECO:0000313" key="2">
    <source>
        <dbReference type="EMBL" id="VEL34746.1"/>
    </source>
</evidence>
<reference evidence="2" key="1">
    <citation type="submission" date="2018-11" db="EMBL/GenBank/DDBJ databases">
        <authorList>
            <consortium name="Pathogen Informatics"/>
        </authorList>
    </citation>
    <scope>NUCLEOTIDE SEQUENCE</scope>
</reference>
<dbReference type="AlphaFoldDB" id="A0A448XEM1"/>
<name>A0A448XEM1_9PLAT</name>
<evidence type="ECO:0000313" key="3">
    <source>
        <dbReference type="Proteomes" id="UP000784294"/>
    </source>
</evidence>